<evidence type="ECO:0000259" key="1">
    <source>
        <dbReference type="Pfam" id="PF13456"/>
    </source>
</evidence>
<dbReference type="InterPro" id="IPR002156">
    <property type="entry name" value="RNaseH_domain"/>
</dbReference>
<dbReference type="Gene3D" id="3.30.420.10">
    <property type="entry name" value="Ribonuclease H-like superfamily/Ribonuclease H"/>
    <property type="match status" value="1"/>
</dbReference>
<organism evidence="2 3">
    <name type="scientific">Phytophthora fragariae</name>
    <dbReference type="NCBI Taxonomy" id="53985"/>
    <lineage>
        <taxon>Eukaryota</taxon>
        <taxon>Sar</taxon>
        <taxon>Stramenopiles</taxon>
        <taxon>Oomycota</taxon>
        <taxon>Peronosporomycetes</taxon>
        <taxon>Peronosporales</taxon>
        <taxon>Peronosporaceae</taxon>
        <taxon>Phytophthora</taxon>
    </lineage>
</organism>
<dbReference type="Proteomes" id="UP000486351">
    <property type="component" value="Unassembled WGS sequence"/>
</dbReference>
<accession>A0A6G0R9E9</accession>
<evidence type="ECO:0000313" key="3">
    <source>
        <dbReference type="Proteomes" id="UP000486351"/>
    </source>
</evidence>
<feature type="domain" description="RNase H type-1" evidence="1">
    <location>
        <begin position="34"/>
        <end position="150"/>
    </location>
</feature>
<gene>
    <name evidence="2" type="ORF">PF008_g17450</name>
</gene>
<sequence length="619" mass="68389">MGTPGAPPQVPSVSDTFPLISTPAATVDYLVAAFDGGCRHLTGRSAYAWCVWSSSHEFLHWEAYAFGDVQTNNAMEAQGFLSCLRSIRQRGRTTSVHVFGDSALIVGQALMQSDCNAVHLRPYVAAIRSLGAVLSITYLWHVRREFNTAALCNWVMDIVSPGVDDHLRGDTWPGQLQPSLNQSPAIQRSFTPDTDIANDSRAHLRVTWSLVIFELINGVAKCVPHDVFTTLRDTARRFDILFPMDSAFVAVASPPLSIPLVDADFLDACIAVPPLGISGTLRAFRGQTSEDPRPNKALRPWLYEVHLATYPQLQLLCTIATDGVVPPWINPAARRGVRPLSNNYGGADSFALVAKKDIPLHIDGRIIHDLSASPGGSVNDQTNSDASLDATSDPFGSIAQRVRDLRRRYPGYAIYAMVADFADAFHHVPVHADHASAFLEGGMQRSDHGIVSGMAVFGWTSFPGFLRDYERRRRIEEKTTQLKEAAIVNGTLGRYSKNFKFWEAFCNDFGFPVWIDELPRAQQARMVGLFAGLCASEGPNKSRAGNKYQTFDGKMAAVAFAHKAVRDARLNYRDPEFELIAQGYKRSNSQVERKQPVTTPMLLEMRRLLGPLDKQGRLL</sequence>
<dbReference type="AlphaFoldDB" id="A0A6G0R9E9"/>
<comment type="caution">
    <text evidence="2">The sequence shown here is derived from an EMBL/GenBank/DDBJ whole genome shotgun (WGS) entry which is preliminary data.</text>
</comment>
<dbReference type="GO" id="GO:0004523">
    <property type="term" value="F:RNA-DNA hybrid ribonuclease activity"/>
    <property type="evidence" value="ECO:0007669"/>
    <property type="project" value="InterPro"/>
</dbReference>
<dbReference type="SUPFAM" id="SSF53098">
    <property type="entry name" value="Ribonuclease H-like"/>
    <property type="match status" value="1"/>
</dbReference>
<dbReference type="InterPro" id="IPR012337">
    <property type="entry name" value="RNaseH-like_sf"/>
</dbReference>
<dbReference type="GO" id="GO:0003676">
    <property type="term" value="F:nucleic acid binding"/>
    <property type="evidence" value="ECO:0007669"/>
    <property type="project" value="InterPro"/>
</dbReference>
<evidence type="ECO:0000313" key="2">
    <source>
        <dbReference type="EMBL" id="KAE9323086.1"/>
    </source>
</evidence>
<dbReference type="Pfam" id="PF13456">
    <property type="entry name" value="RVT_3"/>
    <property type="match status" value="1"/>
</dbReference>
<proteinExistence type="predicted"/>
<protein>
    <recommendedName>
        <fullName evidence="1">RNase H type-1 domain-containing protein</fullName>
    </recommendedName>
</protein>
<dbReference type="InterPro" id="IPR036397">
    <property type="entry name" value="RNaseH_sf"/>
</dbReference>
<name>A0A6G0R9E9_9STRA</name>
<dbReference type="EMBL" id="QXFY01001256">
    <property type="protein sequence ID" value="KAE9323086.1"/>
    <property type="molecule type" value="Genomic_DNA"/>
</dbReference>
<reference evidence="2 3" key="1">
    <citation type="submission" date="2018-09" db="EMBL/GenBank/DDBJ databases">
        <title>Genomic investigation of the strawberry pathogen Phytophthora fragariae indicates pathogenicity is determined by transcriptional variation in three key races.</title>
        <authorList>
            <person name="Adams T.M."/>
            <person name="Armitage A.D."/>
            <person name="Sobczyk M.K."/>
            <person name="Bates H.J."/>
            <person name="Dunwell J.M."/>
            <person name="Nellist C.F."/>
            <person name="Harrison R.J."/>
        </authorList>
    </citation>
    <scope>NUCLEOTIDE SEQUENCE [LARGE SCALE GENOMIC DNA]</scope>
    <source>
        <strain evidence="2 3">NOV-77</strain>
    </source>
</reference>